<accession>A0ABS8U7S0</accession>
<name>A0ABS8U7S0_9SPHI</name>
<dbReference type="Proteomes" id="UP001199919">
    <property type="component" value="Unassembled WGS sequence"/>
</dbReference>
<gene>
    <name evidence="1" type="ORF">LT679_16850</name>
</gene>
<protein>
    <submittedName>
        <fullName evidence="1">Uncharacterized protein</fullName>
    </submittedName>
</protein>
<evidence type="ECO:0000313" key="2">
    <source>
        <dbReference type="Proteomes" id="UP001199919"/>
    </source>
</evidence>
<organism evidence="1 2">
    <name type="scientific">Mucilaginibacter roseus</name>
    <dbReference type="NCBI Taxonomy" id="1528868"/>
    <lineage>
        <taxon>Bacteria</taxon>
        <taxon>Pseudomonadati</taxon>
        <taxon>Bacteroidota</taxon>
        <taxon>Sphingobacteriia</taxon>
        <taxon>Sphingobacteriales</taxon>
        <taxon>Sphingobacteriaceae</taxon>
        <taxon>Mucilaginibacter</taxon>
    </lineage>
</organism>
<evidence type="ECO:0000313" key="1">
    <source>
        <dbReference type="EMBL" id="MCD8742280.1"/>
    </source>
</evidence>
<reference evidence="1 2" key="1">
    <citation type="submission" date="2021-12" db="EMBL/GenBank/DDBJ databases">
        <title>Mucilaginibacter roseus genome.</title>
        <authorList>
            <person name="Ferreira J.R."/>
            <person name="Newman J.D."/>
        </authorList>
    </citation>
    <scope>NUCLEOTIDE SEQUENCE [LARGE SCALE GENOMIC DNA]</scope>
    <source>
        <strain evidence="1 2">LMG 28454</strain>
    </source>
</reference>
<sequence>MRVSLLRYLITFVLVFSVMEKTGISLLSLISQTGTELSEKIYADDEENSSSRTESKETVMNEFWLHHPEWLLPAPHFNARANTYLRAGSDELPTYFPSVPTPPPNGRITA</sequence>
<dbReference type="RefSeq" id="WP_232178839.1">
    <property type="nucleotide sequence ID" value="NZ_JAJPWV010000006.1"/>
</dbReference>
<comment type="caution">
    <text evidence="1">The sequence shown here is derived from an EMBL/GenBank/DDBJ whole genome shotgun (WGS) entry which is preliminary data.</text>
</comment>
<proteinExistence type="predicted"/>
<keyword evidence="2" id="KW-1185">Reference proteome</keyword>
<dbReference type="EMBL" id="JAJPWV010000006">
    <property type="protein sequence ID" value="MCD8742280.1"/>
    <property type="molecule type" value="Genomic_DNA"/>
</dbReference>